<dbReference type="Gene3D" id="2.60.120.200">
    <property type="match status" value="1"/>
</dbReference>
<dbReference type="SUPFAM" id="SSF51445">
    <property type="entry name" value="(Trans)glycosidases"/>
    <property type="match status" value="1"/>
</dbReference>
<organism evidence="14 15">
    <name type="scientific">Streptomyces pharetrae CZA14</name>
    <dbReference type="NCBI Taxonomy" id="1144883"/>
    <lineage>
        <taxon>Bacteria</taxon>
        <taxon>Bacillati</taxon>
        <taxon>Actinomycetota</taxon>
        <taxon>Actinomycetes</taxon>
        <taxon>Kitasatosporales</taxon>
        <taxon>Streptomycetaceae</taxon>
        <taxon>Streptomyces</taxon>
    </lineage>
</organism>
<dbReference type="InterPro" id="IPR008979">
    <property type="entry name" value="Galactose-bd-like_sf"/>
</dbReference>
<dbReference type="InterPro" id="IPR050347">
    <property type="entry name" value="Bact_Beta-galactosidase"/>
</dbReference>
<keyword evidence="8 10" id="KW-0326">Glycosidase</keyword>
<feature type="compositionally biased region" description="Basic and acidic residues" evidence="11">
    <location>
        <begin position="316"/>
        <end position="334"/>
    </location>
</feature>
<accession>A0ABX3YI13</accession>
<dbReference type="SUPFAM" id="SSF49303">
    <property type="entry name" value="beta-Galactosidase/glucuronidase domain"/>
    <property type="match status" value="2"/>
</dbReference>
<feature type="region of interest" description="Disordered" evidence="11">
    <location>
        <begin position="315"/>
        <end position="334"/>
    </location>
</feature>
<dbReference type="InterPro" id="IPR011013">
    <property type="entry name" value="Gal_mutarotase_sf_dom"/>
</dbReference>
<dbReference type="EMBL" id="MRYD01000089">
    <property type="protein sequence ID" value="OSZ59099.1"/>
    <property type="molecule type" value="Genomic_DNA"/>
</dbReference>
<evidence type="ECO:0000313" key="14">
    <source>
        <dbReference type="EMBL" id="OSZ59099.1"/>
    </source>
</evidence>
<dbReference type="InterPro" id="IPR006558">
    <property type="entry name" value="LamG-like"/>
</dbReference>
<evidence type="ECO:0000256" key="5">
    <source>
        <dbReference type="ARBA" id="ARBA00022729"/>
    </source>
</evidence>
<sequence>MPHPHAPHAHRPEPPADRPFVSRRRLLEGGAAVLGALALSASPGTAHAAGRSVTGELAAAPDGSPEWNGSIDVFRLGTEPPHTTLMPYGDLDQALAADRTRSPYRLSLDGTWKFAHAERPDDRDPDFHRTDLDDRDWDTLPVPSAWQLHGYDRPIYVNITYPWWGPNGLGEDAQPPAAPTRYNPVGQYRRTFTLPRNWTGRRTFLHFEGVKSAHYVWINGELAGYSEDSYTAAEYDITRLLEPGTNQIAVEVYRYSDGDWLEDQDMIRLSGIFRSVYLYSTPPVHLRDFKLDTPLGDDCTTAELKVTAQVRAYGEAGRDHGDDGGRHTGDGGRKAVDSRRYTVDIMLYDADGRPVWRRPLQQPVDVPPGGEATVEAARAVPGPRLWSAEHPYLYTAVLQLRDPAGKVTETLSHRVGLREFALKDGLMRINGKPVSFRGTNRHEMHPVHGSALTRADMVEDIEVIKRLNINSVRTSHYPNNPLWLELADEYGLYLVDETNLETHGIRDEYPGDHPEWTEACLARAQNMVHRDKNHASVVIWSLGNEAGGGSTFNAMHDWIKSYDPSRVIQYEGDDRPGISDIRSEMYDTPQTVESRAKDTRDRRPYVMIEYSHGMGNSNGNFKKYWDIVRRHDVLQGGWIWDFADQALEWPTPSRKLLTETGPGGLRGEIVNPSGRFDRAEGVSGATVFPRDERLDLTGSLTLEAWVTPHVTGHHQPVIAKGDTQYALKQTNRTLEFFIHGGGQWVTASWTLPDDWTGREHHIAGVFDADAGTLTLHVDGSVRATRTTTRRPGVNTAPLALATDVDNPTREFSGTIRRARVYARALTAAELASDGRGPGDEGVRFWFDAATARLTERRPRDKTFYAYGGDWGDNPNDGAFSGDGIVLADRGHTGKAAEVKQIYQAVNAAPATGDTLTPAGRITLTNEYLFTNLREFDGRWSLVADGKVVRRGRLTRDQLDVPPLSRKEITVPVRLPERPAPGAEYFLHLSFTTKERTPWAEPGFEVAKQQLPIATGGPAVTPVPLDSVPALRHRDDGTAVTVRGEDFSLTVDKRSGTITSYEAAGRRLITSGPVPNYWRAPTDNDRGNGQHTRNQTWRDAGARRTLTGVRVSTLSDRAVRIEVSGTLPTTTTSSYTLTYTVFGNGEIKVDHTLRPGAPGLPYIPEVGTILFLPRRLDRLHYYGRGPEENQWDRNNATDVGLYSGTVSGQWTPYLRPQENGNRTDVRWIALTDDSGAGLLVSGEPLVEVNASHFTPEDLSAGVRHDYQLTPRDEVVLRVNHRQMGVGGDNSWGAHTHDEFKLFADREHTYSYRLRPLADVADAMAASRRPTATESSG</sequence>
<evidence type="ECO:0000256" key="6">
    <source>
        <dbReference type="ARBA" id="ARBA00022801"/>
    </source>
</evidence>
<dbReference type="Pfam" id="PF02837">
    <property type="entry name" value="Glyco_hydro_2_N"/>
    <property type="match status" value="1"/>
</dbReference>
<evidence type="ECO:0000256" key="4">
    <source>
        <dbReference type="ARBA" id="ARBA00013303"/>
    </source>
</evidence>
<dbReference type="InterPro" id="IPR006104">
    <property type="entry name" value="Glyco_hydro_2_N"/>
</dbReference>
<dbReference type="SUPFAM" id="SSF74650">
    <property type="entry name" value="Galactose mutarotase-like"/>
    <property type="match status" value="1"/>
</dbReference>
<evidence type="ECO:0000256" key="8">
    <source>
        <dbReference type="ARBA" id="ARBA00023295"/>
    </source>
</evidence>
<evidence type="ECO:0000313" key="15">
    <source>
        <dbReference type="Proteomes" id="UP000194266"/>
    </source>
</evidence>
<dbReference type="RefSeq" id="WP_086170383.1">
    <property type="nucleotide sequence ID" value="NZ_MRYD01000089.1"/>
</dbReference>
<dbReference type="InterPro" id="IPR013320">
    <property type="entry name" value="ConA-like_dom_sf"/>
</dbReference>
<dbReference type="InterPro" id="IPR023232">
    <property type="entry name" value="Glyco_hydro_2_AS"/>
</dbReference>
<keyword evidence="7" id="KW-1015">Disulfide bond</keyword>
<dbReference type="Gene3D" id="2.60.40.10">
    <property type="entry name" value="Immunoglobulins"/>
    <property type="match status" value="2"/>
</dbReference>
<feature type="domain" description="Beta galactosidase small chain/" evidence="13">
    <location>
        <begin position="1040"/>
        <end position="1313"/>
    </location>
</feature>
<dbReference type="InterPro" id="IPR004199">
    <property type="entry name" value="B-gal_small/dom_5"/>
</dbReference>
<dbReference type="PRINTS" id="PR00132">
    <property type="entry name" value="GLHYDRLASE2"/>
</dbReference>
<dbReference type="SUPFAM" id="SSF49785">
    <property type="entry name" value="Galactose-binding domain-like"/>
    <property type="match status" value="1"/>
</dbReference>
<comment type="similarity">
    <text evidence="2 10">Belongs to the glycosyl hydrolase 2 family.</text>
</comment>
<name>A0ABX3YI13_9ACTN</name>
<proteinExistence type="inferred from homology"/>
<keyword evidence="15" id="KW-1185">Reference proteome</keyword>
<dbReference type="InterPro" id="IPR006103">
    <property type="entry name" value="Glyco_hydro_2_cat"/>
</dbReference>
<evidence type="ECO:0000256" key="9">
    <source>
        <dbReference type="ARBA" id="ARBA00032230"/>
    </source>
</evidence>
<dbReference type="InterPro" id="IPR036156">
    <property type="entry name" value="Beta-gal/glucu_dom_sf"/>
</dbReference>
<evidence type="ECO:0000256" key="7">
    <source>
        <dbReference type="ARBA" id="ARBA00023157"/>
    </source>
</evidence>
<dbReference type="Gene3D" id="2.60.120.260">
    <property type="entry name" value="Galactose-binding domain-like"/>
    <property type="match status" value="1"/>
</dbReference>
<evidence type="ECO:0000256" key="1">
    <source>
        <dbReference type="ARBA" id="ARBA00001412"/>
    </source>
</evidence>
<protein>
    <recommendedName>
        <fullName evidence="4 10">Beta-galactosidase</fullName>
        <ecNumber evidence="3 10">3.2.1.23</ecNumber>
    </recommendedName>
    <alternativeName>
        <fullName evidence="9 10">Lactase</fullName>
    </alternativeName>
</protein>
<dbReference type="InterPro" id="IPR023230">
    <property type="entry name" value="Glyco_hydro_2_CS"/>
</dbReference>
<dbReference type="InterPro" id="IPR014718">
    <property type="entry name" value="GH-type_carb-bd"/>
</dbReference>
<dbReference type="InterPro" id="IPR032312">
    <property type="entry name" value="LacZ_4"/>
</dbReference>
<dbReference type="PROSITE" id="PS00608">
    <property type="entry name" value="GLYCOSYL_HYDROL_F2_2"/>
    <property type="match status" value="1"/>
</dbReference>
<evidence type="ECO:0000256" key="3">
    <source>
        <dbReference type="ARBA" id="ARBA00012756"/>
    </source>
</evidence>
<dbReference type="Pfam" id="PF02836">
    <property type="entry name" value="Glyco_hydro_2_C"/>
    <property type="match status" value="2"/>
</dbReference>
<dbReference type="EC" id="3.2.1.23" evidence="3 10"/>
<keyword evidence="6 10" id="KW-0378">Hydrolase</keyword>
<dbReference type="Pfam" id="PF16353">
    <property type="entry name" value="LacZ_4"/>
    <property type="match status" value="1"/>
</dbReference>
<feature type="region of interest" description="Disordered" evidence="11">
    <location>
        <begin position="1071"/>
        <end position="1093"/>
    </location>
</feature>
<evidence type="ECO:0000256" key="10">
    <source>
        <dbReference type="RuleBase" id="RU361154"/>
    </source>
</evidence>
<dbReference type="InterPro" id="IPR006311">
    <property type="entry name" value="TAT_signal"/>
</dbReference>
<dbReference type="Gene3D" id="2.70.98.10">
    <property type="match status" value="1"/>
</dbReference>
<evidence type="ECO:0000259" key="13">
    <source>
        <dbReference type="SMART" id="SM01038"/>
    </source>
</evidence>
<keyword evidence="5" id="KW-0732">Signal</keyword>
<dbReference type="PROSITE" id="PS00719">
    <property type="entry name" value="GLYCOSYL_HYDROL_F2_1"/>
    <property type="match status" value="1"/>
</dbReference>
<dbReference type="InterPro" id="IPR017853">
    <property type="entry name" value="GH"/>
</dbReference>
<dbReference type="InterPro" id="IPR006102">
    <property type="entry name" value="Ig-like_GH2"/>
</dbReference>
<dbReference type="InterPro" id="IPR013783">
    <property type="entry name" value="Ig-like_fold"/>
</dbReference>
<dbReference type="PANTHER" id="PTHR46323:SF2">
    <property type="entry name" value="BETA-GALACTOSIDASE"/>
    <property type="match status" value="1"/>
</dbReference>
<dbReference type="Proteomes" id="UP000194266">
    <property type="component" value="Unassembled WGS sequence"/>
</dbReference>
<evidence type="ECO:0000256" key="2">
    <source>
        <dbReference type="ARBA" id="ARBA00007401"/>
    </source>
</evidence>
<dbReference type="Pfam" id="PF00703">
    <property type="entry name" value="Glyco_hydro_2"/>
    <property type="match status" value="1"/>
</dbReference>
<dbReference type="SMART" id="SM01038">
    <property type="entry name" value="Bgal_small_N"/>
    <property type="match status" value="1"/>
</dbReference>
<evidence type="ECO:0000259" key="12">
    <source>
        <dbReference type="SMART" id="SM00560"/>
    </source>
</evidence>
<comment type="caution">
    <text evidence="14">The sequence shown here is derived from an EMBL/GenBank/DDBJ whole genome shotgun (WGS) entry which is preliminary data.</text>
</comment>
<dbReference type="PROSITE" id="PS51318">
    <property type="entry name" value="TAT"/>
    <property type="match status" value="1"/>
</dbReference>
<dbReference type="Gene3D" id="3.20.20.80">
    <property type="entry name" value="Glycosidases"/>
    <property type="match status" value="2"/>
</dbReference>
<evidence type="ECO:0000256" key="11">
    <source>
        <dbReference type="SAM" id="MobiDB-lite"/>
    </source>
</evidence>
<comment type="catalytic activity">
    <reaction evidence="1 10">
        <text>Hydrolysis of terminal non-reducing beta-D-galactose residues in beta-D-galactosides.</text>
        <dbReference type="EC" id="3.2.1.23"/>
    </reaction>
</comment>
<dbReference type="SMART" id="SM00560">
    <property type="entry name" value="LamGL"/>
    <property type="match status" value="1"/>
</dbReference>
<reference evidence="14 15" key="1">
    <citation type="submission" date="2016-12" db="EMBL/GenBank/DDBJ databases">
        <title>Genome Mining:The Detection of Biosynthetic Gene Clusters to Aid in the Expression of Curamycin A produced by Streptomyces sp. strain CZA14.</title>
        <authorList>
            <person name="Durrell K.A."/>
            <person name="Kirby B.M."/>
            <person name="Khan W."/>
            <person name="Mthethwa T."/>
            <person name="Le Roes-Hill M."/>
        </authorList>
    </citation>
    <scope>NUCLEOTIDE SEQUENCE [LARGE SCALE GENOMIC DNA]</scope>
    <source>
        <strain evidence="14 15">CZA14</strain>
    </source>
</reference>
<dbReference type="SUPFAM" id="SSF49899">
    <property type="entry name" value="Concanavalin A-like lectins/glucanases"/>
    <property type="match status" value="1"/>
</dbReference>
<feature type="domain" description="LamG-like jellyroll fold" evidence="12">
    <location>
        <begin position="698"/>
        <end position="828"/>
    </location>
</feature>
<dbReference type="Pfam" id="PF13385">
    <property type="entry name" value="Laminin_G_3"/>
    <property type="match status" value="1"/>
</dbReference>
<dbReference type="InterPro" id="IPR006101">
    <property type="entry name" value="Glyco_hydro_2"/>
</dbReference>
<dbReference type="PANTHER" id="PTHR46323">
    <property type="entry name" value="BETA-GALACTOSIDASE"/>
    <property type="match status" value="1"/>
</dbReference>
<gene>
    <name evidence="14" type="ORF">OQI_18055</name>
</gene>
<dbReference type="Pfam" id="PF02929">
    <property type="entry name" value="Bgal_small_N"/>
    <property type="match status" value="1"/>
</dbReference>